<comment type="caution">
    <text evidence="3">The sequence shown here is derived from an EMBL/GenBank/DDBJ whole genome shotgun (WGS) entry which is preliminary data.</text>
</comment>
<dbReference type="Pfam" id="PF02602">
    <property type="entry name" value="HEM4"/>
    <property type="match status" value="1"/>
</dbReference>
<organism evidence="3 4">
    <name type="scientific">Microbacterium trichothecenolyticum</name>
    <name type="common">Aureobacterium trichothecenolyticum</name>
    <dbReference type="NCBI Taxonomy" id="69370"/>
    <lineage>
        <taxon>Bacteria</taxon>
        <taxon>Bacillati</taxon>
        <taxon>Actinomycetota</taxon>
        <taxon>Actinomycetes</taxon>
        <taxon>Micrococcales</taxon>
        <taxon>Microbacteriaceae</taxon>
        <taxon>Microbacterium</taxon>
    </lineage>
</organism>
<dbReference type="CDD" id="cd00383">
    <property type="entry name" value="trans_reg_C"/>
    <property type="match status" value="1"/>
</dbReference>
<dbReference type="PANTHER" id="PTHR40082">
    <property type="entry name" value="BLR5956 PROTEIN"/>
    <property type="match status" value="1"/>
</dbReference>
<feature type="domain" description="OmpR/PhoB-type" evidence="2">
    <location>
        <begin position="302"/>
        <end position="372"/>
    </location>
</feature>
<sequence>MSSTPRPTLSAALDGCTIVIAVDRRSSELAAALERHGAHVRHAPALTIVPHIDDDALIAATRELIAQQPDVVVATTGVGFRGWMEAADEAGLLDDLHAALSRAQIVARGPKARGAIQQAGLTADWVAESETSAELGEYLLAEGVADRRVAVQHHGSGADGLDELFEGAGADVVSLTVYRWGPPPDPAAVSRSVVAAAQGEVDAVLFTSAPGAAEWIAAARNEGVLAEIVEREVERRLLMAAVGPITAGPLQEAGLQPLIAERGRLGSLVRAVVTHFGGGGAASLPTAAGRLELRSTGIVLDGRHIPLSRSATDIVAALFDAQGGVVSRPRLQAALPRSGENTHAVEMAVARLRESLGVPDLVKTVVKRGYRLNVIDPA</sequence>
<dbReference type="GO" id="GO:0006780">
    <property type="term" value="P:uroporphyrinogen III biosynthetic process"/>
    <property type="evidence" value="ECO:0007669"/>
    <property type="project" value="InterPro"/>
</dbReference>
<dbReference type="AlphaFoldDB" id="A0A0M2HGF7"/>
<dbReference type="SMART" id="SM00862">
    <property type="entry name" value="Trans_reg_C"/>
    <property type="match status" value="1"/>
</dbReference>
<gene>
    <name evidence="3" type="ORF">RS82_01436</name>
</gene>
<dbReference type="EMBL" id="JYJA01000031">
    <property type="protein sequence ID" value="KJL43384.1"/>
    <property type="molecule type" value="Genomic_DNA"/>
</dbReference>
<dbReference type="InterPro" id="IPR039793">
    <property type="entry name" value="UROS/Hem4"/>
</dbReference>
<dbReference type="SUPFAM" id="SSF69618">
    <property type="entry name" value="HemD-like"/>
    <property type="match status" value="1"/>
</dbReference>
<dbReference type="InterPro" id="IPR016032">
    <property type="entry name" value="Sig_transdc_resp-reg_C-effctor"/>
</dbReference>
<dbReference type="InterPro" id="IPR036108">
    <property type="entry name" value="4pyrrol_syn_uPrphyn_synt_sf"/>
</dbReference>
<reference evidence="3 4" key="1">
    <citation type="submission" date="2015-02" db="EMBL/GenBank/DDBJ databases">
        <title>Draft genome sequences of ten Microbacterium spp. with emphasis on heavy metal contaminated environments.</title>
        <authorList>
            <person name="Corretto E."/>
        </authorList>
    </citation>
    <scope>NUCLEOTIDE SEQUENCE [LARGE SCALE GENOMIC DNA]</scope>
    <source>
        <strain evidence="3 4">DSM 8608</strain>
    </source>
</reference>
<proteinExistence type="predicted"/>
<dbReference type="Gene3D" id="3.40.50.10090">
    <property type="match status" value="2"/>
</dbReference>
<evidence type="ECO:0000259" key="2">
    <source>
        <dbReference type="SMART" id="SM00862"/>
    </source>
</evidence>
<dbReference type="PANTHER" id="PTHR40082:SF1">
    <property type="entry name" value="BLR5956 PROTEIN"/>
    <property type="match status" value="1"/>
</dbReference>
<accession>A0A0M2HGF7</accession>
<dbReference type="Proteomes" id="UP000034098">
    <property type="component" value="Unassembled WGS sequence"/>
</dbReference>
<name>A0A0M2HGF7_MICTR</name>
<dbReference type="OrthoDB" id="213853at2"/>
<dbReference type="GO" id="GO:0000160">
    <property type="term" value="P:phosphorelay signal transduction system"/>
    <property type="evidence" value="ECO:0007669"/>
    <property type="project" value="InterPro"/>
</dbReference>
<evidence type="ECO:0000313" key="3">
    <source>
        <dbReference type="EMBL" id="KJL43384.1"/>
    </source>
</evidence>
<dbReference type="InterPro" id="IPR036388">
    <property type="entry name" value="WH-like_DNA-bd_sf"/>
</dbReference>
<dbReference type="NCBIfam" id="NF005568">
    <property type="entry name" value="PRK07239.1"/>
    <property type="match status" value="1"/>
</dbReference>
<keyword evidence="4" id="KW-1185">Reference proteome</keyword>
<dbReference type="Pfam" id="PF00486">
    <property type="entry name" value="Trans_reg_C"/>
    <property type="match status" value="1"/>
</dbReference>
<dbReference type="RefSeq" id="WP_045297897.1">
    <property type="nucleotide sequence ID" value="NZ_JYJA01000031.1"/>
</dbReference>
<dbReference type="GO" id="GO:0003677">
    <property type="term" value="F:DNA binding"/>
    <property type="evidence" value="ECO:0007669"/>
    <property type="project" value="UniProtKB-KW"/>
</dbReference>
<dbReference type="InterPro" id="IPR003754">
    <property type="entry name" value="4pyrrol_synth_uPrphyn_synth"/>
</dbReference>
<dbReference type="CDD" id="cd06578">
    <property type="entry name" value="HemD"/>
    <property type="match status" value="1"/>
</dbReference>
<dbReference type="SUPFAM" id="SSF46894">
    <property type="entry name" value="C-terminal effector domain of the bipartite response regulators"/>
    <property type="match status" value="1"/>
</dbReference>
<dbReference type="InterPro" id="IPR001867">
    <property type="entry name" value="OmpR/PhoB-type_DNA-bd"/>
</dbReference>
<keyword evidence="1" id="KW-0238">DNA-binding</keyword>
<dbReference type="GO" id="GO:0004852">
    <property type="term" value="F:uroporphyrinogen-III synthase activity"/>
    <property type="evidence" value="ECO:0007669"/>
    <property type="project" value="InterPro"/>
</dbReference>
<evidence type="ECO:0000313" key="4">
    <source>
        <dbReference type="Proteomes" id="UP000034098"/>
    </source>
</evidence>
<dbReference type="Gene3D" id="1.10.10.10">
    <property type="entry name" value="Winged helix-like DNA-binding domain superfamily/Winged helix DNA-binding domain"/>
    <property type="match status" value="1"/>
</dbReference>
<protein>
    <submittedName>
        <fullName evidence="3">Bifunctional uroporphyrinogen-III synthetase/response regulator domain protein</fullName>
    </submittedName>
</protein>
<dbReference type="PATRIC" id="fig|69370.6.peg.1474"/>
<evidence type="ECO:0000256" key="1">
    <source>
        <dbReference type="ARBA" id="ARBA00023125"/>
    </source>
</evidence>
<dbReference type="GO" id="GO:0006355">
    <property type="term" value="P:regulation of DNA-templated transcription"/>
    <property type="evidence" value="ECO:0007669"/>
    <property type="project" value="InterPro"/>
</dbReference>